<protein>
    <submittedName>
        <fullName evidence="1">Uncharacterized protein</fullName>
    </submittedName>
</protein>
<sequence>METLPTEILQQIAALLNDVRAFALISKRCWRAALPAIYASIYVPLSTIEALHQRVAQWTKLLEKHQSFRFVLKLTLRNGSPLPKSHPPMETGDGLHNWQKWQYHADREMVSDQHDVYWTPVARFIGRLPALTDLDYSCSPQLAPCLLTAIEAKARCRLSLGTFALRSFMQRPMPAIITLNPHETRLATSPNLHSLTLCDVRGTNPYILKAVRYMAAGCAPNLRKVSIKREELLGELVIYENTNASEPEWQGEELRAGRSSMLSSEGITSFELACEEGIRFHDLQAWTEAIDFGILEDLRLHGMSVTSLVAHLAEDVNLDSLKTLVLTISYEMDEPYDEQEIVTLNALAAKLLRKIPALHTLSLSGLLEREVLSEIVKIHGNNLRKLTVMPCHDGGELMALASPNIQKLDLPNVQELSIPTQRRLGSDDELRAYRTIAECFPRLKTLRLFFDCNDESRDYVNLPGYKEERFLDDSRLYIHDDEIAALAYALLNHAVDADLILSIFHYINRYRPRGFSALARLEVRVVDKGTYRRNINLRTLCSDLLGKSLACCWKSPGDIGRGLVIEEIDGWSSHDLREEQLQGDVREAFRSLWPFEDGQDWSERWKSYPLREV</sequence>
<name>A0A9P3CUC3_9PEZI</name>
<dbReference type="InterPro" id="IPR032675">
    <property type="entry name" value="LRR_dom_sf"/>
</dbReference>
<dbReference type="GeneID" id="68296412"/>
<gene>
    <name evidence="1" type="ORF">CKM354_001083700</name>
</gene>
<comment type="caution">
    <text evidence="1">The sequence shown here is derived from an EMBL/GenBank/DDBJ whole genome shotgun (WGS) entry which is preliminary data.</text>
</comment>
<evidence type="ECO:0000313" key="1">
    <source>
        <dbReference type="EMBL" id="GIZ47752.1"/>
    </source>
</evidence>
<dbReference type="AlphaFoldDB" id="A0A9P3CUC3"/>
<dbReference type="SUPFAM" id="SSF52047">
    <property type="entry name" value="RNI-like"/>
    <property type="match status" value="1"/>
</dbReference>
<evidence type="ECO:0000313" key="2">
    <source>
        <dbReference type="Proteomes" id="UP000825890"/>
    </source>
</evidence>
<organism evidence="1 2">
    <name type="scientific">Cercospora kikuchii</name>
    <dbReference type="NCBI Taxonomy" id="84275"/>
    <lineage>
        <taxon>Eukaryota</taxon>
        <taxon>Fungi</taxon>
        <taxon>Dikarya</taxon>
        <taxon>Ascomycota</taxon>
        <taxon>Pezizomycotina</taxon>
        <taxon>Dothideomycetes</taxon>
        <taxon>Dothideomycetidae</taxon>
        <taxon>Mycosphaerellales</taxon>
        <taxon>Mycosphaerellaceae</taxon>
        <taxon>Cercospora</taxon>
    </lineage>
</organism>
<dbReference type="Gene3D" id="3.80.10.10">
    <property type="entry name" value="Ribonuclease Inhibitor"/>
    <property type="match status" value="1"/>
</dbReference>
<reference evidence="1 2" key="1">
    <citation type="submission" date="2021-01" db="EMBL/GenBank/DDBJ databases">
        <title>Cercospora kikuchii MAFF 305040 whole genome shotgun sequence.</title>
        <authorList>
            <person name="Kashiwa T."/>
            <person name="Suzuki T."/>
        </authorList>
    </citation>
    <scope>NUCLEOTIDE SEQUENCE [LARGE SCALE GENOMIC DNA]</scope>
    <source>
        <strain evidence="1 2">MAFF 305040</strain>
    </source>
</reference>
<keyword evidence="2" id="KW-1185">Reference proteome</keyword>
<dbReference type="OrthoDB" id="3945550at2759"/>
<accession>A0A9P3CUC3</accession>
<proteinExistence type="predicted"/>
<dbReference type="RefSeq" id="XP_044662239.1">
    <property type="nucleotide sequence ID" value="XM_044806304.1"/>
</dbReference>
<dbReference type="EMBL" id="BOLY01000007">
    <property type="protein sequence ID" value="GIZ47752.1"/>
    <property type="molecule type" value="Genomic_DNA"/>
</dbReference>
<dbReference type="Proteomes" id="UP000825890">
    <property type="component" value="Unassembled WGS sequence"/>
</dbReference>